<keyword evidence="5" id="KW-1185">Reference proteome</keyword>
<reference evidence="4" key="1">
    <citation type="submission" date="2023-02" db="EMBL/GenBank/DDBJ databases">
        <title>Identification and recombinant expression of a fungal hydrolase from Papiliotrema laurentii that hydrolyzes apple cutin and clears colloidal polyester polyurethane.</title>
        <authorList>
            <consortium name="DOE Joint Genome Institute"/>
            <person name="Roman V.A."/>
            <person name="Bojanowski C."/>
            <person name="Crable B.R."/>
            <person name="Wagner D.N."/>
            <person name="Hung C.S."/>
            <person name="Nadeau L.J."/>
            <person name="Schratz L."/>
            <person name="Haridas S."/>
            <person name="Pangilinan J."/>
            <person name="Lipzen A."/>
            <person name="Na H."/>
            <person name="Yan M."/>
            <person name="Ng V."/>
            <person name="Grigoriev I.V."/>
            <person name="Spatafora J.W."/>
            <person name="Barlow D."/>
            <person name="Biffinger J."/>
            <person name="Kelley-Loughnane N."/>
            <person name="Varaljay V.A."/>
            <person name="Crookes-Goodson W.J."/>
        </authorList>
    </citation>
    <scope>NUCLEOTIDE SEQUENCE</scope>
    <source>
        <strain evidence="4">5307AH</strain>
    </source>
</reference>
<dbReference type="PANTHER" id="PTHR16019:SF5">
    <property type="entry name" value="BSD DOMAIN-CONTAINING PROTEIN 1"/>
    <property type="match status" value="1"/>
</dbReference>
<dbReference type="InterPro" id="IPR051494">
    <property type="entry name" value="BSD_domain-containing"/>
</dbReference>
<dbReference type="GO" id="GO:0005737">
    <property type="term" value="C:cytoplasm"/>
    <property type="evidence" value="ECO:0007669"/>
    <property type="project" value="TreeGrafter"/>
</dbReference>
<sequence length="515" mass="55392">MSDSRQEASTGPSPHSPSVEKQTPPTPASPAETVRPDTSSPPDAPVLANPEPQPAAQLGLSRASLEQEVGQVMGSLNSWWGGVAKQVKKQSASALSSIKADLDKTVAQAQADLEFLKSAKVEIVRKSDGPDATAEGSTTTLDDHTTATGQSEGKGEGAEVDPSSSDAQPGNSSLLDRISSSTTLLQNSLQTTFQNTIAAASSNPALSNPSQLRTQLAENLRLSSAKANLQLSVRQAERMAEEYLRKGDQLIKDAEKWMGDAVKVLPPDDPNTRFVATSWDGGDLYAFTTSSTPSDKVLFETDSRTPRPSTGAILAGSRKDALLTQLRQNKELLIVDPEGDDETPQRRAEFRSWVRDIWPVVNESGKAREIGNVGDVRMALVPEYLSDEQFWQRYLFHVSMIEAEDEKRKKLLEATAQHEQQDDFSWDDEPEEAAVEATGAPAAAQASKGDLKAPQPKVSITSAESSAASKPNVSTATSPRDSEESYDLVSDQGAQGKRKETVAASADDDEDSDWE</sequence>
<protein>
    <recommendedName>
        <fullName evidence="3">BSD domain-containing protein</fullName>
    </recommendedName>
</protein>
<gene>
    <name evidence="4" type="ORF">DB88DRAFT_468510</name>
</gene>
<dbReference type="EMBL" id="JAODAN010000011">
    <property type="protein sequence ID" value="KAK1921259.1"/>
    <property type="molecule type" value="Genomic_DNA"/>
</dbReference>
<organism evidence="4 5">
    <name type="scientific">Papiliotrema laurentii</name>
    <name type="common">Cryptococcus laurentii</name>
    <dbReference type="NCBI Taxonomy" id="5418"/>
    <lineage>
        <taxon>Eukaryota</taxon>
        <taxon>Fungi</taxon>
        <taxon>Dikarya</taxon>
        <taxon>Basidiomycota</taxon>
        <taxon>Agaricomycotina</taxon>
        <taxon>Tremellomycetes</taxon>
        <taxon>Tremellales</taxon>
        <taxon>Rhynchogastremaceae</taxon>
        <taxon>Papiliotrema</taxon>
    </lineage>
</organism>
<feature type="region of interest" description="Disordered" evidence="2">
    <location>
        <begin position="1"/>
        <end position="58"/>
    </location>
</feature>
<feature type="compositionally biased region" description="Acidic residues" evidence="2">
    <location>
        <begin position="422"/>
        <end position="434"/>
    </location>
</feature>
<feature type="region of interest" description="Disordered" evidence="2">
    <location>
        <begin position="124"/>
        <end position="175"/>
    </location>
</feature>
<dbReference type="Gene3D" id="1.10.3970.10">
    <property type="entry name" value="BSD domain"/>
    <property type="match status" value="1"/>
</dbReference>
<evidence type="ECO:0000313" key="4">
    <source>
        <dbReference type="EMBL" id="KAK1921259.1"/>
    </source>
</evidence>
<dbReference type="Pfam" id="PF03909">
    <property type="entry name" value="BSD"/>
    <property type="match status" value="1"/>
</dbReference>
<accession>A0AAD9CSR1</accession>
<evidence type="ECO:0000313" key="5">
    <source>
        <dbReference type="Proteomes" id="UP001182556"/>
    </source>
</evidence>
<dbReference type="InterPro" id="IPR035925">
    <property type="entry name" value="BSD_dom_sf"/>
</dbReference>
<feature type="domain" description="BSD" evidence="3">
    <location>
        <begin position="377"/>
        <end position="402"/>
    </location>
</feature>
<keyword evidence="1" id="KW-0175">Coiled coil</keyword>
<proteinExistence type="predicted"/>
<feature type="coiled-coil region" evidence="1">
    <location>
        <begin position="226"/>
        <end position="253"/>
    </location>
</feature>
<dbReference type="InterPro" id="IPR005607">
    <property type="entry name" value="BSD_dom"/>
</dbReference>
<feature type="compositionally biased region" description="Acidic residues" evidence="2">
    <location>
        <begin position="506"/>
        <end position="515"/>
    </location>
</feature>
<dbReference type="SUPFAM" id="SSF140383">
    <property type="entry name" value="BSD domain-like"/>
    <property type="match status" value="1"/>
</dbReference>
<dbReference type="AlphaFoldDB" id="A0AAD9CSR1"/>
<comment type="caution">
    <text evidence="4">The sequence shown here is derived from an EMBL/GenBank/DDBJ whole genome shotgun (WGS) entry which is preliminary data.</text>
</comment>
<dbReference type="Proteomes" id="UP001182556">
    <property type="component" value="Unassembled WGS sequence"/>
</dbReference>
<evidence type="ECO:0000256" key="1">
    <source>
        <dbReference type="SAM" id="Coils"/>
    </source>
</evidence>
<dbReference type="PANTHER" id="PTHR16019">
    <property type="entry name" value="SYNAPSE-ASSOCIATED PROTEIN"/>
    <property type="match status" value="1"/>
</dbReference>
<feature type="region of interest" description="Disordered" evidence="2">
    <location>
        <begin position="415"/>
        <end position="515"/>
    </location>
</feature>
<evidence type="ECO:0000259" key="3">
    <source>
        <dbReference type="PROSITE" id="PS50858"/>
    </source>
</evidence>
<name>A0AAD9CSR1_PAPLA</name>
<feature type="compositionally biased region" description="Polar residues" evidence="2">
    <location>
        <begin position="458"/>
        <end position="479"/>
    </location>
</feature>
<feature type="compositionally biased region" description="Low complexity" evidence="2">
    <location>
        <begin position="435"/>
        <end position="446"/>
    </location>
</feature>
<feature type="compositionally biased region" description="Polar residues" evidence="2">
    <location>
        <begin position="162"/>
        <end position="174"/>
    </location>
</feature>
<evidence type="ECO:0000256" key="2">
    <source>
        <dbReference type="SAM" id="MobiDB-lite"/>
    </source>
</evidence>
<dbReference type="PROSITE" id="PS50858">
    <property type="entry name" value="BSD"/>
    <property type="match status" value="1"/>
</dbReference>